<comment type="caution">
    <text evidence="2">The sequence shown here is derived from an EMBL/GenBank/DDBJ whole genome shotgun (WGS) entry which is preliminary data.</text>
</comment>
<keyword evidence="3" id="KW-1185">Reference proteome</keyword>
<reference evidence="2" key="1">
    <citation type="journal article" date="2023" name="GigaByte">
        <title>Genome assembly of the bearded iris, Iris pallida Lam.</title>
        <authorList>
            <person name="Bruccoleri R.E."/>
            <person name="Oakeley E.J."/>
            <person name="Faust A.M.E."/>
            <person name="Altorfer M."/>
            <person name="Dessus-Babus S."/>
            <person name="Burckhardt D."/>
            <person name="Oertli M."/>
            <person name="Naumann U."/>
            <person name="Petersen F."/>
            <person name="Wong J."/>
        </authorList>
    </citation>
    <scope>NUCLEOTIDE SEQUENCE</scope>
    <source>
        <strain evidence="2">GSM-AAB239-AS_SAM_17_03QT</strain>
    </source>
</reference>
<reference evidence="2" key="2">
    <citation type="submission" date="2023-04" db="EMBL/GenBank/DDBJ databases">
        <authorList>
            <person name="Bruccoleri R.E."/>
            <person name="Oakeley E.J."/>
            <person name="Faust A.-M."/>
            <person name="Dessus-Babus S."/>
            <person name="Altorfer M."/>
            <person name="Burckhardt D."/>
            <person name="Oertli M."/>
            <person name="Naumann U."/>
            <person name="Petersen F."/>
            <person name="Wong J."/>
        </authorList>
    </citation>
    <scope>NUCLEOTIDE SEQUENCE</scope>
    <source>
        <strain evidence="2">GSM-AAB239-AS_SAM_17_03QT</strain>
        <tissue evidence="2">Leaf</tissue>
    </source>
</reference>
<name>A0AAX6FH85_IRIPA</name>
<feature type="region of interest" description="Disordered" evidence="1">
    <location>
        <begin position="81"/>
        <end position="110"/>
    </location>
</feature>
<accession>A0AAX6FH85</accession>
<protein>
    <submittedName>
        <fullName evidence="2">Uncharacterized protein</fullName>
    </submittedName>
</protein>
<organism evidence="2 3">
    <name type="scientific">Iris pallida</name>
    <name type="common">Sweet iris</name>
    <dbReference type="NCBI Taxonomy" id="29817"/>
    <lineage>
        <taxon>Eukaryota</taxon>
        <taxon>Viridiplantae</taxon>
        <taxon>Streptophyta</taxon>
        <taxon>Embryophyta</taxon>
        <taxon>Tracheophyta</taxon>
        <taxon>Spermatophyta</taxon>
        <taxon>Magnoliopsida</taxon>
        <taxon>Liliopsida</taxon>
        <taxon>Asparagales</taxon>
        <taxon>Iridaceae</taxon>
        <taxon>Iridoideae</taxon>
        <taxon>Irideae</taxon>
        <taxon>Iris</taxon>
    </lineage>
</organism>
<evidence type="ECO:0000313" key="3">
    <source>
        <dbReference type="Proteomes" id="UP001140949"/>
    </source>
</evidence>
<sequence length="110" mass="12503">MPNIETTITTAPLYPCQRHQAMASPKPSQHPCNNHHHTQPIHRIYDVFTVSAYPASGPTPGVRVRVHIRVHIHHVISVRSARYNPTAVHSRVRHSTISNQTKEGRKKKKN</sequence>
<evidence type="ECO:0000256" key="1">
    <source>
        <dbReference type="SAM" id="MobiDB-lite"/>
    </source>
</evidence>
<gene>
    <name evidence="2" type="ORF">M6B38_132520</name>
</gene>
<evidence type="ECO:0000313" key="2">
    <source>
        <dbReference type="EMBL" id="KAJ6815699.1"/>
    </source>
</evidence>
<dbReference type="Proteomes" id="UP001140949">
    <property type="component" value="Unassembled WGS sequence"/>
</dbReference>
<dbReference type="EMBL" id="JANAVB010028620">
    <property type="protein sequence ID" value="KAJ6815699.1"/>
    <property type="molecule type" value="Genomic_DNA"/>
</dbReference>
<dbReference type="AlphaFoldDB" id="A0AAX6FH85"/>
<proteinExistence type="predicted"/>